<accession>A0A6C0LA13</accession>
<protein>
    <recommendedName>
        <fullName evidence="4">Glycosyltransferase</fullName>
    </recommendedName>
</protein>
<dbReference type="SUPFAM" id="SSF53448">
    <property type="entry name" value="Nucleotide-diphospho-sugar transferases"/>
    <property type="match status" value="1"/>
</dbReference>
<dbReference type="GO" id="GO:0000030">
    <property type="term" value="F:mannosyltransferase activity"/>
    <property type="evidence" value="ECO:0007669"/>
    <property type="project" value="TreeGrafter"/>
</dbReference>
<dbReference type="InterPro" id="IPR029044">
    <property type="entry name" value="Nucleotide-diphossugar_trans"/>
</dbReference>
<name>A0A6C0LA13_9ZZZZ</name>
<dbReference type="InterPro" id="IPR051706">
    <property type="entry name" value="Glycosyltransferase_domain"/>
</dbReference>
<evidence type="ECO:0000313" key="3">
    <source>
        <dbReference type="EMBL" id="QHU26915.1"/>
    </source>
</evidence>
<sequence>MYYTIISLIVILIILGFIFYKLYEINKNVTINNNLDNKTNTSIVTYEKQTIPKIIIQTWKSSSVPQRYMQLIESIKSNNPDYQYLFFTDGDIEDFLKQNYPEYYQTYLNLPVKIQRIDFFRYIAVYHFGGFYMDLDMLCLKSFDSLLKYNCIFPVDEFIGKHMCNHPRYKPYCDKNYYYLLGQYAFAAAPKHPFIKILIDKIHTNINKYIKYVNFDSEDYVYKTTGPDFCTDLYIDYKDKDDIFVINNGRRQYFGDYAKHNYFGTWK</sequence>
<organism evidence="3">
    <name type="scientific">viral metagenome</name>
    <dbReference type="NCBI Taxonomy" id="1070528"/>
    <lineage>
        <taxon>unclassified sequences</taxon>
        <taxon>metagenomes</taxon>
        <taxon>organismal metagenomes</taxon>
    </lineage>
</organism>
<reference evidence="3" key="1">
    <citation type="journal article" date="2020" name="Nature">
        <title>Giant virus diversity and host interactions through global metagenomics.</title>
        <authorList>
            <person name="Schulz F."/>
            <person name="Roux S."/>
            <person name="Paez-Espino D."/>
            <person name="Jungbluth S."/>
            <person name="Walsh D.A."/>
            <person name="Denef V.J."/>
            <person name="McMahon K.D."/>
            <person name="Konstantinidis K.T."/>
            <person name="Eloe-Fadrosh E.A."/>
            <person name="Kyrpides N.C."/>
            <person name="Woyke T."/>
        </authorList>
    </citation>
    <scope>NUCLEOTIDE SEQUENCE</scope>
    <source>
        <strain evidence="3">GVMAG-M-3300027759-42</strain>
    </source>
</reference>
<evidence type="ECO:0000256" key="2">
    <source>
        <dbReference type="SAM" id="Phobius"/>
    </source>
</evidence>
<dbReference type="Gene3D" id="3.90.550.20">
    <property type="match status" value="1"/>
</dbReference>
<keyword evidence="2" id="KW-1133">Transmembrane helix</keyword>
<feature type="transmembrane region" description="Helical" evidence="2">
    <location>
        <begin position="6"/>
        <end position="23"/>
    </location>
</feature>
<dbReference type="GO" id="GO:0016020">
    <property type="term" value="C:membrane"/>
    <property type="evidence" value="ECO:0007669"/>
    <property type="project" value="GOC"/>
</dbReference>
<dbReference type="EMBL" id="MN740446">
    <property type="protein sequence ID" value="QHU26915.1"/>
    <property type="molecule type" value="Genomic_DNA"/>
</dbReference>
<keyword evidence="2" id="KW-0812">Transmembrane</keyword>
<keyword evidence="1" id="KW-0808">Transferase</keyword>
<keyword evidence="2" id="KW-0472">Membrane</keyword>
<dbReference type="PANTHER" id="PTHR32385:SF15">
    <property type="entry name" value="INOSITOL PHOSPHOCERAMIDE MANNOSYLTRANSFERASE 1"/>
    <property type="match status" value="1"/>
</dbReference>
<evidence type="ECO:0000256" key="1">
    <source>
        <dbReference type="ARBA" id="ARBA00022679"/>
    </source>
</evidence>
<evidence type="ECO:0008006" key="4">
    <source>
        <dbReference type="Google" id="ProtNLM"/>
    </source>
</evidence>
<dbReference type="InterPro" id="IPR007577">
    <property type="entry name" value="GlycoTrfase_DXD_sugar-bd_CS"/>
</dbReference>
<dbReference type="Pfam" id="PF04488">
    <property type="entry name" value="Gly_transf_sug"/>
    <property type="match status" value="1"/>
</dbReference>
<dbReference type="GO" id="GO:0051999">
    <property type="term" value="P:mannosyl-inositol phosphorylceramide biosynthetic process"/>
    <property type="evidence" value="ECO:0007669"/>
    <property type="project" value="TreeGrafter"/>
</dbReference>
<dbReference type="PANTHER" id="PTHR32385">
    <property type="entry name" value="MANNOSYL PHOSPHORYLINOSITOL CERAMIDE SYNTHASE"/>
    <property type="match status" value="1"/>
</dbReference>
<dbReference type="AlphaFoldDB" id="A0A6C0LA13"/>
<proteinExistence type="predicted"/>